<dbReference type="OrthoDB" id="1188911at2"/>
<name>A0A2T3NHW1_9GAMM</name>
<evidence type="ECO:0000313" key="2">
    <source>
        <dbReference type="EMBL" id="PSW14570.1"/>
    </source>
</evidence>
<comment type="caution">
    <text evidence="2">The sequence shown here is derived from an EMBL/GenBank/DDBJ whole genome shotgun (WGS) entry which is preliminary data.</text>
</comment>
<dbReference type="EMBL" id="PYMB01000002">
    <property type="protein sequence ID" value="PSW14570.1"/>
    <property type="molecule type" value="Genomic_DNA"/>
</dbReference>
<keyword evidence="1" id="KW-0812">Transmembrane</keyword>
<gene>
    <name evidence="2" type="ORF">C9J01_09095</name>
</gene>
<organism evidence="2 3">
    <name type="scientific">Photobacterium rosenbergii</name>
    <dbReference type="NCBI Taxonomy" id="294936"/>
    <lineage>
        <taxon>Bacteria</taxon>
        <taxon>Pseudomonadati</taxon>
        <taxon>Pseudomonadota</taxon>
        <taxon>Gammaproteobacteria</taxon>
        <taxon>Vibrionales</taxon>
        <taxon>Vibrionaceae</taxon>
        <taxon>Photobacterium</taxon>
    </lineage>
</organism>
<feature type="transmembrane region" description="Helical" evidence="1">
    <location>
        <begin position="101"/>
        <end position="121"/>
    </location>
</feature>
<evidence type="ECO:0000256" key="1">
    <source>
        <dbReference type="SAM" id="Phobius"/>
    </source>
</evidence>
<dbReference type="RefSeq" id="WP_107297809.1">
    <property type="nucleotide sequence ID" value="NZ_PYMB01000002.1"/>
</dbReference>
<dbReference type="AlphaFoldDB" id="A0A2T3NHW1"/>
<dbReference type="Proteomes" id="UP000241346">
    <property type="component" value="Unassembled WGS sequence"/>
</dbReference>
<evidence type="ECO:0000313" key="3">
    <source>
        <dbReference type="Proteomes" id="UP000241346"/>
    </source>
</evidence>
<keyword evidence="1" id="KW-1133">Transmembrane helix</keyword>
<dbReference type="InterPro" id="IPR025597">
    <property type="entry name" value="DUF4345"/>
</dbReference>
<reference evidence="2 3" key="1">
    <citation type="submission" date="2018-03" db="EMBL/GenBank/DDBJ databases">
        <title>Whole genome sequencing of Histamine producing bacteria.</title>
        <authorList>
            <person name="Butler K."/>
        </authorList>
    </citation>
    <scope>NUCLEOTIDE SEQUENCE [LARGE SCALE GENOMIC DNA]</scope>
    <source>
        <strain evidence="2 3">DSM 19138</strain>
    </source>
</reference>
<proteinExistence type="predicted"/>
<sequence length="130" mass="14507">MKPQSIFLLVAACGLTPIALSYGVAPEISLRYLFDIDATPTNVTHIFRAIMGLYMALALFWLVGAFTKKYKLHALYSLVIFMLGLAIGRVGSLIVDGIPHWLLVVYLFLELGFAMVGIKMIKQESREIKQ</sequence>
<protein>
    <submittedName>
        <fullName evidence="2">DUF4345 domain-containing protein</fullName>
    </submittedName>
</protein>
<feature type="transmembrane region" description="Helical" evidence="1">
    <location>
        <begin position="45"/>
        <end position="63"/>
    </location>
</feature>
<keyword evidence="1" id="KW-0472">Membrane</keyword>
<dbReference type="Pfam" id="PF14248">
    <property type="entry name" value="DUF4345"/>
    <property type="match status" value="1"/>
</dbReference>
<feature type="transmembrane region" description="Helical" evidence="1">
    <location>
        <begin position="75"/>
        <end position="95"/>
    </location>
</feature>
<accession>A0A2T3NHW1</accession>